<name>G0P577_CAEBE</name>
<dbReference type="EMBL" id="GL380076">
    <property type="protein sequence ID" value="EGT45352.1"/>
    <property type="molecule type" value="Genomic_DNA"/>
</dbReference>
<gene>
    <name evidence="2" type="ORF">CAEBREN_07670</name>
</gene>
<reference evidence="3" key="1">
    <citation type="submission" date="2011-07" db="EMBL/GenBank/DDBJ databases">
        <authorList>
            <consortium name="Caenorhabditis brenneri Sequencing and Analysis Consortium"/>
            <person name="Wilson R.K."/>
        </authorList>
    </citation>
    <scope>NUCLEOTIDE SEQUENCE [LARGE SCALE GENOMIC DNA]</scope>
    <source>
        <strain evidence="3">PB2801</strain>
    </source>
</reference>
<dbReference type="Proteomes" id="UP000008068">
    <property type="component" value="Unassembled WGS sequence"/>
</dbReference>
<organism evidence="3">
    <name type="scientific">Caenorhabditis brenneri</name>
    <name type="common">Nematode worm</name>
    <dbReference type="NCBI Taxonomy" id="135651"/>
    <lineage>
        <taxon>Eukaryota</taxon>
        <taxon>Metazoa</taxon>
        <taxon>Ecdysozoa</taxon>
        <taxon>Nematoda</taxon>
        <taxon>Chromadorea</taxon>
        <taxon>Rhabditida</taxon>
        <taxon>Rhabditina</taxon>
        <taxon>Rhabditomorpha</taxon>
        <taxon>Rhabditoidea</taxon>
        <taxon>Rhabditidae</taxon>
        <taxon>Peloderinae</taxon>
        <taxon>Caenorhabditis</taxon>
    </lineage>
</organism>
<accession>G0P577</accession>
<sequence length="165" mass="19242">MPDEARSTAYRLNEIPDDHSLFLTAIDDRKKIGSEINTIRRFFVNNNRVYLFAALAVLEFLLTVSNEFLKNLKTREFLLTIQSNRNSFQEQIIMLTEKVFLDAKDITDPNATVHYEVDMISIALEIKWRTYPRQMVKDADNQEGNSEIKELCNGEEVESLIFFNI</sequence>
<proteinExistence type="predicted"/>
<dbReference type="AlphaFoldDB" id="G0P577"/>
<feature type="transmembrane region" description="Helical" evidence="1">
    <location>
        <begin position="49"/>
        <end position="69"/>
    </location>
</feature>
<keyword evidence="1" id="KW-0812">Transmembrane</keyword>
<dbReference type="InParanoid" id="G0P577"/>
<keyword evidence="1" id="KW-0472">Membrane</keyword>
<keyword evidence="1" id="KW-1133">Transmembrane helix</keyword>
<evidence type="ECO:0000256" key="1">
    <source>
        <dbReference type="SAM" id="Phobius"/>
    </source>
</evidence>
<evidence type="ECO:0000313" key="2">
    <source>
        <dbReference type="EMBL" id="EGT45352.1"/>
    </source>
</evidence>
<evidence type="ECO:0000313" key="3">
    <source>
        <dbReference type="Proteomes" id="UP000008068"/>
    </source>
</evidence>
<protein>
    <submittedName>
        <fullName evidence="2">Uncharacterized protein</fullName>
    </submittedName>
</protein>
<keyword evidence="3" id="KW-1185">Reference proteome</keyword>
<dbReference type="HOGENOM" id="CLU_1612264_0_0_1"/>